<dbReference type="Gene3D" id="3.60.15.10">
    <property type="entry name" value="Ribonuclease Z/Hydroxyacylglutathione hydrolase-like"/>
    <property type="match status" value="1"/>
</dbReference>
<dbReference type="InterPro" id="IPR036866">
    <property type="entry name" value="RibonucZ/Hydroxyglut_hydro"/>
</dbReference>
<sequence>MVITYFGKEFFKIQMGDTTVAFNPISKDSKLKTSRFGADIALVTINHPDYNGVENLSFGDREPFVARGPGEYETKNIFIKGIPSESKIDGKIFVNTIYTLSIDRMNVCFLGALSSKTLPANSREEIDGIDILFVPIGGGDVLSPADAYSVAVSFEPKIIIPMDYEEASLKKFLKEAGEEKTEPVDKLTIKTKDIEGKEGEVIVLTSSA</sequence>
<reference evidence="1 2" key="1">
    <citation type="journal article" date="2016" name="Nat. Commun.">
        <title>Thousands of microbial genomes shed light on interconnected biogeochemical processes in an aquifer system.</title>
        <authorList>
            <person name="Anantharaman K."/>
            <person name="Brown C.T."/>
            <person name="Hug L.A."/>
            <person name="Sharon I."/>
            <person name="Castelle C.J."/>
            <person name="Probst A.J."/>
            <person name="Thomas B.C."/>
            <person name="Singh A."/>
            <person name="Wilkins M.J."/>
            <person name="Karaoz U."/>
            <person name="Brodie E.L."/>
            <person name="Williams K.H."/>
            <person name="Hubbard S.S."/>
            <person name="Banfield J.F."/>
        </authorList>
    </citation>
    <scope>NUCLEOTIDE SEQUENCE [LARGE SCALE GENOMIC DNA]</scope>
</reference>
<dbReference type="Pfam" id="PF13483">
    <property type="entry name" value="Lactamase_B_3"/>
    <property type="match status" value="1"/>
</dbReference>
<dbReference type="EMBL" id="MHLH01000011">
    <property type="protein sequence ID" value="OGZ04106.1"/>
    <property type="molecule type" value="Genomic_DNA"/>
</dbReference>
<protein>
    <recommendedName>
        <fullName evidence="3">Lactamase</fullName>
    </recommendedName>
</protein>
<dbReference type="Proteomes" id="UP000178841">
    <property type="component" value="Unassembled WGS sequence"/>
</dbReference>
<dbReference type="PANTHER" id="PTHR42967:SF1">
    <property type="entry name" value="MBL FOLD METALLO-HYDROLASE"/>
    <property type="match status" value="1"/>
</dbReference>
<gene>
    <name evidence="1" type="ORF">A2648_03015</name>
</gene>
<evidence type="ECO:0000313" key="2">
    <source>
        <dbReference type="Proteomes" id="UP000178841"/>
    </source>
</evidence>
<evidence type="ECO:0008006" key="3">
    <source>
        <dbReference type="Google" id="ProtNLM"/>
    </source>
</evidence>
<dbReference type="PANTHER" id="PTHR42967">
    <property type="entry name" value="METAL DEPENDENT HYDROLASE"/>
    <property type="match status" value="1"/>
</dbReference>
<comment type="caution">
    <text evidence="1">The sequence shown here is derived from an EMBL/GenBank/DDBJ whole genome shotgun (WGS) entry which is preliminary data.</text>
</comment>
<organism evidence="1 2">
    <name type="scientific">Candidatus Lloydbacteria bacterium RIFCSPHIGHO2_01_FULL_41_20</name>
    <dbReference type="NCBI Taxonomy" id="1798657"/>
    <lineage>
        <taxon>Bacteria</taxon>
        <taxon>Candidatus Lloydiibacteriota</taxon>
    </lineage>
</organism>
<name>A0A1G2CRV3_9BACT</name>
<dbReference type="AlphaFoldDB" id="A0A1G2CRV3"/>
<accession>A0A1G2CRV3</accession>
<proteinExistence type="predicted"/>
<evidence type="ECO:0000313" key="1">
    <source>
        <dbReference type="EMBL" id="OGZ04106.1"/>
    </source>
</evidence>
<dbReference type="STRING" id="1798657.A2648_03015"/>